<evidence type="ECO:0000256" key="1">
    <source>
        <dbReference type="SAM" id="Phobius"/>
    </source>
</evidence>
<proteinExistence type="predicted"/>
<dbReference type="InterPro" id="IPR035965">
    <property type="entry name" value="PAS-like_dom_sf"/>
</dbReference>
<dbReference type="SUPFAM" id="SSF55785">
    <property type="entry name" value="PYP-like sensor domain (PAS domain)"/>
    <property type="match status" value="1"/>
</dbReference>
<feature type="domain" description="PAS" evidence="2">
    <location>
        <begin position="281"/>
        <end position="348"/>
    </location>
</feature>
<protein>
    <submittedName>
        <fullName evidence="3">PAS domain-containing protein</fullName>
    </submittedName>
</protein>
<dbReference type="Gene3D" id="3.30.450.20">
    <property type="entry name" value="PAS domain"/>
    <property type="match status" value="3"/>
</dbReference>
<dbReference type="Pfam" id="PF13188">
    <property type="entry name" value="PAS_8"/>
    <property type="match status" value="1"/>
</dbReference>
<sequence length="491" mass="56676">MKQSPPFKSIFPTFVTIFFISIFILFGIMEFRHTKNIISRYETGIMQIAVNKTNTFHEDLKTVTINIAKRVENKQSNQQLLNQFIFFDSRITNLYIVKADGTIQNTTSQYGQDQFIIELAKQTERLKSYEVLVSGLHLDPSSRHEVITMIVPIKNKRTLLAVNFRLDQFQNEIIQDFMNQNYRVAVFDSSGNPVIWPFEKVKANVFDPQQETFYYDNKRYTIVASDAGDSLWRLYFFFETNNFELYRAITVLLLVFALYICLYELLVEFWGVNTAKTYFENIDFAIFNQIHEGVIIANNSGRIIFANEAAHHMFADRKNTLRNIKLKELFGNTDDFQRENEGSTTLTLKFRDKLLKAIHSPIIKNNKILGSLTVIRTDVKEDNIYHQILDKLIDALPQGIIFVNKDHEISLANLMAKCYLKNLIPGTSIEVIDRKLAAFIYNNIDSRATKRLELSGGLTCEVTPVYDDDGIYTGTLVVIQNDIILTCSSLK</sequence>
<feature type="domain" description="PAS" evidence="2">
    <location>
        <begin position="387"/>
        <end position="457"/>
    </location>
</feature>
<organism evidence="3 4">
    <name type="scientific">Desulforamulus putei DSM 12395</name>
    <dbReference type="NCBI Taxonomy" id="1121429"/>
    <lineage>
        <taxon>Bacteria</taxon>
        <taxon>Bacillati</taxon>
        <taxon>Bacillota</taxon>
        <taxon>Clostridia</taxon>
        <taxon>Eubacteriales</taxon>
        <taxon>Peptococcaceae</taxon>
        <taxon>Desulforamulus</taxon>
    </lineage>
</organism>
<dbReference type="InterPro" id="IPR000014">
    <property type="entry name" value="PAS"/>
</dbReference>
<accession>A0A1M4T5F9</accession>
<reference evidence="4" key="1">
    <citation type="submission" date="2016-11" db="EMBL/GenBank/DDBJ databases">
        <authorList>
            <person name="Varghese N."/>
            <person name="Submissions S."/>
        </authorList>
    </citation>
    <scope>NUCLEOTIDE SEQUENCE [LARGE SCALE GENOMIC DNA]</scope>
    <source>
        <strain evidence="4">DSM 12395</strain>
    </source>
</reference>
<keyword evidence="1" id="KW-1133">Transmembrane helix</keyword>
<keyword evidence="1" id="KW-0472">Membrane</keyword>
<keyword evidence="1" id="KW-0812">Transmembrane</keyword>
<feature type="transmembrane region" description="Helical" evidence="1">
    <location>
        <begin position="12"/>
        <end position="31"/>
    </location>
</feature>
<gene>
    <name evidence="3" type="ORF">SAMN02745133_00357</name>
</gene>
<evidence type="ECO:0000313" key="3">
    <source>
        <dbReference type="EMBL" id="SHE39651.1"/>
    </source>
</evidence>
<evidence type="ECO:0000259" key="2">
    <source>
        <dbReference type="SMART" id="SM00091"/>
    </source>
</evidence>
<dbReference type="STRING" id="1121429.SAMN02745133_00357"/>
<dbReference type="OrthoDB" id="1803206at2"/>
<name>A0A1M4T5F9_9FIRM</name>
<keyword evidence="4" id="KW-1185">Reference proteome</keyword>
<dbReference type="Proteomes" id="UP000184148">
    <property type="component" value="Unassembled WGS sequence"/>
</dbReference>
<dbReference type="SMART" id="SM00091">
    <property type="entry name" value="PAS"/>
    <property type="match status" value="2"/>
</dbReference>
<dbReference type="AlphaFoldDB" id="A0A1M4T5F9"/>
<dbReference type="EMBL" id="FQUY01000001">
    <property type="protein sequence ID" value="SHE39651.1"/>
    <property type="molecule type" value="Genomic_DNA"/>
</dbReference>
<feature type="transmembrane region" description="Helical" evidence="1">
    <location>
        <begin position="245"/>
        <end position="266"/>
    </location>
</feature>
<evidence type="ECO:0000313" key="4">
    <source>
        <dbReference type="Proteomes" id="UP000184148"/>
    </source>
</evidence>